<dbReference type="Pfam" id="PF08494">
    <property type="entry name" value="DEAD_assoc"/>
    <property type="match status" value="1"/>
</dbReference>
<name>A0A6N0NUK9_9CREN</name>
<dbReference type="EMBL" id="CP049074">
    <property type="protein sequence ID" value="QKQ99816.1"/>
    <property type="molecule type" value="Genomic_DNA"/>
</dbReference>
<feature type="domain" description="Helicase ATP-binding" evidence="10">
    <location>
        <begin position="28"/>
        <end position="205"/>
    </location>
</feature>
<dbReference type="SMART" id="SM00487">
    <property type="entry name" value="DEXDc"/>
    <property type="match status" value="1"/>
</dbReference>
<comment type="similarity">
    <text evidence="9">Belongs to the Lhr helicase family. Lhr-Core subfamily.</text>
</comment>
<keyword evidence="1" id="KW-0547">Nucleotide-binding</keyword>
<keyword evidence="2" id="KW-0227">DNA damage</keyword>
<evidence type="ECO:0000256" key="4">
    <source>
        <dbReference type="ARBA" id="ARBA00022806"/>
    </source>
</evidence>
<dbReference type="GO" id="GO:0005524">
    <property type="term" value="F:ATP binding"/>
    <property type="evidence" value="ECO:0007669"/>
    <property type="project" value="UniProtKB-KW"/>
</dbReference>
<keyword evidence="8" id="KW-0413">Isomerase</keyword>
<dbReference type="Proteomes" id="UP000509301">
    <property type="component" value="Chromosome"/>
</dbReference>
<proteinExistence type="inferred from homology"/>
<dbReference type="PANTHER" id="PTHR47962">
    <property type="entry name" value="ATP-DEPENDENT HELICASE LHR-RELATED-RELATED"/>
    <property type="match status" value="1"/>
</dbReference>
<dbReference type="PROSITE" id="PS51194">
    <property type="entry name" value="HELICASE_CTER"/>
    <property type="match status" value="1"/>
</dbReference>
<dbReference type="PIRSF" id="PIRSF037307">
    <property type="entry name" value="Lhr-like_helic_prd"/>
    <property type="match status" value="1"/>
</dbReference>
<evidence type="ECO:0000256" key="6">
    <source>
        <dbReference type="ARBA" id="ARBA00023125"/>
    </source>
</evidence>
<evidence type="ECO:0000313" key="12">
    <source>
        <dbReference type="EMBL" id="QKQ99816.1"/>
    </source>
</evidence>
<dbReference type="GO" id="GO:0004386">
    <property type="term" value="F:helicase activity"/>
    <property type="evidence" value="ECO:0007669"/>
    <property type="project" value="UniProtKB-KW"/>
</dbReference>
<dbReference type="SMART" id="SM00490">
    <property type="entry name" value="HELICc"/>
    <property type="match status" value="1"/>
</dbReference>
<dbReference type="Pfam" id="PF00270">
    <property type="entry name" value="DEAD"/>
    <property type="match status" value="1"/>
</dbReference>
<dbReference type="PANTHER" id="PTHR47962:SF5">
    <property type="entry name" value="ATP-DEPENDENT HELICASE LHR-RELATED"/>
    <property type="match status" value="1"/>
</dbReference>
<evidence type="ECO:0000259" key="11">
    <source>
        <dbReference type="PROSITE" id="PS51194"/>
    </source>
</evidence>
<dbReference type="KEGG" id="mten:GWK48_04915"/>
<dbReference type="GO" id="GO:0003677">
    <property type="term" value="F:DNA binding"/>
    <property type="evidence" value="ECO:0007669"/>
    <property type="project" value="UniProtKB-KW"/>
</dbReference>
<keyword evidence="3" id="KW-0378">Hydrolase</keyword>
<keyword evidence="5" id="KW-0067">ATP-binding</keyword>
<evidence type="ECO:0000259" key="10">
    <source>
        <dbReference type="PROSITE" id="PS51192"/>
    </source>
</evidence>
<gene>
    <name evidence="12" type="ORF">GWK48_04915</name>
</gene>
<dbReference type="Gene3D" id="3.40.50.300">
    <property type="entry name" value="P-loop containing nucleotide triphosphate hydrolases"/>
    <property type="match status" value="2"/>
</dbReference>
<dbReference type="OrthoDB" id="33870at2157"/>
<dbReference type="InterPro" id="IPR045628">
    <property type="entry name" value="Lhr_WH_dom"/>
</dbReference>
<keyword evidence="7" id="KW-0234">DNA repair</keyword>
<dbReference type="InterPro" id="IPR013701">
    <property type="entry name" value="Lhr-like_DEAD/DEAH_assoc"/>
</dbReference>
<accession>A0A6N0NUK9</accession>
<sequence>MSSVSQEFVSKLRSLGYNDLTSIQKLAIPSIIKGFHTLVIAPTGYGKTEAAIIPIFYSMFMKRPKKISALYVTPLRALNRDLELRLKRLAEAFEIKVGTRHGDNSRKERKDVVLNPPDLLLTTPETLLYLIVDRRMKQLFRNIRWVVIDELQEMLDEKRGYELSVVLQRLKRLSNDRIQFIGLSATISDVDIAKAYLSLNEDVEVVKVDGRKDTEISIEIPEPSQDDVERSIRSKIDPTLLARLRRLKEIIENNKPVLIFTNTRETAEYLSNQLQTVYGLKVFTHHGSLSKEVRIEIERKFKESEVDAIVATSSLELGIDIGSVSLVVQYMSPRQATRLLQRVGRSGHSMNKVSKGIVIPGNYLYDVLECKAITELSREGYLEPLQVEKNPLDVLAHQLAGMVIEGPVKIGDALEVFRQSPYFRTLSEEEINEVISQLEAERIVRKSGDYVKASRRTWKYYYSVNMIPDSNLTYSVIEVDGNRKVGNLDFDFVLILDQDSVFILAGRLWKVISIEEGKVFVSSTELKKGDLPSWFGEAIAVEKEVSMRVYEYLSEMFSSTLNATDEIRKKVEEYKRRGYPIPTKNEIIVELVNSDLIIIHTPFGTKGNNTLGSLISAMLAERGIRSSYRSDSYHVVITTISPLNKGEVTDILNRLIQLNEEIAIRLIESNIVNSPQFKWALLIEAQRFGAIDKGVEMRLGQLQLKAYSETVIGKEAIKESLLKLHDLSIIELLNGVSWKVIEVPSPSPLAQEFLERLMAYTRSDEGPIMTEVFKRRLLTKEIRVICLLCAWNSNMKVQDVPERCPKCGSIFITSTYTDDEEAVQLIRKNIKGEKLTWKERRKLDDLNLISSLFSNYGKIAFVALAVRGVGPSNLGRIMRTLSQGEATFYQTLMEEERKFIRYRKYWQ</sequence>
<dbReference type="InterPro" id="IPR001650">
    <property type="entry name" value="Helicase_C-like"/>
</dbReference>
<dbReference type="SUPFAM" id="SSF52540">
    <property type="entry name" value="P-loop containing nucleoside triphosphate hydrolases"/>
    <property type="match status" value="1"/>
</dbReference>
<evidence type="ECO:0000256" key="1">
    <source>
        <dbReference type="ARBA" id="ARBA00022741"/>
    </source>
</evidence>
<dbReference type="Pfam" id="PF19306">
    <property type="entry name" value="WHD_Lhr"/>
    <property type="match status" value="1"/>
</dbReference>
<evidence type="ECO:0000256" key="3">
    <source>
        <dbReference type="ARBA" id="ARBA00022801"/>
    </source>
</evidence>
<dbReference type="InterPro" id="IPR027417">
    <property type="entry name" value="P-loop_NTPase"/>
</dbReference>
<dbReference type="InterPro" id="IPR014001">
    <property type="entry name" value="Helicase_ATP-bd"/>
</dbReference>
<dbReference type="AlphaFoldDB" id="A0A6N0NUK9"/>
<keyword evidence="6" id="KW-0238">DNA-binding</keyword>
<feature type="domain" description="Helicase C-terminal" evidence="11">
    <location>
        <begin position="243"/>
        <end position="393"/>
    </location>
</feature>
<dbReference type="GO" id="GO:0006281">
    <property type="term" value="P:DNA repair"/>
    <property type="evidence" value="ECO:0007669"/>
    <property type="project" value="UniProtKB-KW"/>
</dbReference>
<dbReference type="PROSITE" id="PS51192">
    <property type="entry name" value="HELICASE_ATP_BIND_1"/>
    <property type="match status" value="1"/>
</dbReference>
<evidence type="ECO:0000256" key="9">
    <source>
        <dbReference type="ARBA" id="ARBA00093467"/>
    </source>
</evidence>
<dbReference type="GO" id="GO:0140097">
    <property type="term" value="F:catalytic activity, acting on DNA"/>
    <property type="evidence" value="ECO:0007669"/>
    <property type="project" value="UniProtKB-ARBA"/>
</dbReference>
<evidence type="ECO:0000256" key="2">
    <source>
        <dbReference type="ARBA" id="ARBA00022763"/>
    </source>
</evidence>
<dbReference type="InterPro" id="IPR011545">
    <property type="entry name" value="DEAD/DEAH_box_helicase_dom"/>
</dbReference>
<dbReference type="InterPro" id="IPR017170">
    <property type="entry name" value="Lhr-like"/>
</dbReference>
<dbReference type="Pfam" id="PF00271">
    <property type="entry name" value="Helicase_C"/>
    <property type="match status" value="1"/>
</dbReference>
<protein>
    <submittedName>
        <fullName evidence="12">DEAD/DEAH box helicase</fullName>
    </submittedName>
</protein>
<evidence type="ECO:0000313" key="13">
    <source>
        <dbReference type="Proteomes" id="UP000509301"/>
    </source>
</evidence>
<organism evidence="12 13">
    <name type="scientific">Metallosphaera tengchongensis</name>
    <dbReference type="NCBI Taxonomy" id="1532350"/>
    <lineage>
        <taxon>Archaea</taxon>
        <taxon>Thermoproteota</taxon>
        <taxon>Thermoprotei</taxon>
        <taxon>Sulfolobales</taxon>
        <taxon>Sulfolobaceae</taxon>
        <taxon>Metallosphaera</taxon>
    </lineage>
</organism>
<dbReference type="InterPro" id="IPR052511">
    <property type="entry name" value="ATP-dep_Helicase"/>
</dbReference>
<evidence type="ECO:0000256" key="8">
    <source>
        <dbReference type="ARBA" id="ARBA00023235"/>
    </source>
</evidence>
<keyword evidence="4 12" id="KW-0347">Helicase</keyword>
<evidence type="ECO:0000256" key="5">
    <source>
        <dbReference type="ARBA" id="ARBA00022840"/>
    </source>
</evidence>
<dbReference type="GO" id="GO:0016887">
    <property type="term" value="F:ATP hydrolysis activity"/>
    <property type="evidence" value="ECO:0007669"/>
    <property type="project" value="TreeGrafter"/>
</dbReference>
<dbReference type="GeneID" id="55641267"/>
<reference evidence="12 13" key="1">
    <citation type="submission" date="2020-02" db="EMBL/GenBank/DDBJ databases">
        <title>Comparative genome analysis reveals the metabolism and evolution of the thermophilic archaeal genus Metallosphaera.</title>
        <authorList>
            <person name="Jiang C."/>
        </authorList>
    </citation>
    <scope>NUCLEOTIDE SEQUENCE [LARGE SCALE GENOMIC DNA]</scope>
    <source>
        <strain evidence="12 13">Ric-A</strain>
    </source>
</reference>
<keyword evidence="13" id="KW-1185">Reference proteome</keyword>
<dbReference type="RefSeq" id="WP_174630165.1">
    <property type="nucleotide sequence ID" value="NZ_CP049074.1"/>
</dbReference>
<evidence type="ECO:0000256" key="7">
    <source>
        <dbReference type="ARBA" id="ARBA00023204"/>
    </source>
</evidence>